<dbReference type="GeneTree" id="ENSGT00390000007438"/>
<dbReference type="Ensembl" id="ENSCPBT00000044148.1">
    <property type="protein sequence ID" value="ENSCPBP00000037649.1"/>
    <property type="gene ID" value="ENSCPBG00000026074.1"/>
</dbReference>
<proteinExistence type="predicted"/>
<accession>A0A8C3IQK6</accession>
<dbReference type="PANTHER" id="PTHR16260:SF3">
    <property type="entry name" value="CHROMOSOME 14 OPEN READING FRAME 119-LIKE-RELATED"/>
    <property type="match status" value="1"/>
</dbReference>
<dbReference type="GO" id="GO:0005739">
    <property type="term" value="C:mitochondrion"/>
    <property type="evidence" value="ECO:0007669"/>
    <property type="project" value="Ensembl"/>
</dbReference>
<evidence type="ECO:0000313" key="1">
    <source>
        <dbReference type="Ensembl" id="ENSCPBP00000037649.1"/>
    </source>
</evidence>
<dbReference type="GO" id="GO:0005829">
    <property type="term" value="C:cytosol"/>
    <property type="evidence" value="ECO:0007669"/>
    <property type="project" value="Ensembl"/>
</dbReference>
<dbReference type="Proteomes" id="UP000694380">
    <property type="component" value="Unplaced"/>
</dbReference>
<sequence length="154" mass="17347">MSSRSPSNPAVISASLHSRPDSTLPMQCLLGNPPYNLRPPRPLPARGVAQEMRCVLHWFSGWAPPQRQRFLRDLLAKAVPGKLRPLLEELEGLSLSGAPAPPPSLFQCQLRLWDQWFRGWSEPERNHFLARLEQVDPDFAAHFYCQLAATAGQE</sequence>
<dbReference type="Pfam" id="PF14969">
    <property type="entry name" value="DUF4508"/>
    <property type="match status" value="1"/>
</dbReference>
<organism evidence="1 2">
    <name type="scientific">Chrysemys picta bellii</name>
    <name type="common">Western painted turtle</name>
    <name type="synonym">Emys bellii</name>
    <dbReference type="NCBI Taxonomy" id="8478"/>
    <lineage>
        <taxon>Eukaryota</taxon>
        <taxon>Metazoa</taxon>
        <taxon>Chordata</taxon>
        <taxon>Craniata</taxon>
        <taxon>Vertebrata</taxon>
        <taxon>Euteleostomi</taxon>
        <taxon>Archelosauria</taxon>
        <taxon>Testudinata</taxon>
        <taxon>Testudines</taxon>
        <taxon>Cryptodira</taxon>
        <taxon>Durocryptodira</taxon>
        <taxon>Testudinoidea</taxon>
        <taxon>Emydidae</taxon>
        <taxon>Chrysemys</taxon>
    </lineage>
</organism>
<reference evidence="1" key="2">
    <citation type="submission" date="2025-09" db="UniProtKB">
        <authorList>
            <consortium name="Ensembl"/>
        </authorList>
    </citation>
    <scope>IDENTIFICATION</scope>
</reference>
<dbReference type="PANTHER" id="PTHR16260">
    <property type="entry name" value="SIMILAR TO 1700123O20RIK PROTEIN"/>
    <property type="match status" value="1"/>
</dbReference>
<gene>
    <name evidence="1" type="primary">C14orf119</name>
</gene>
<dbReference type="OMA" id="GMEKLGC"/>
<dbReference type="AlphaFoldDB" id="A0A8C3IQK6"/>
<dbReference type="InterPro" id="IPR028019">
    <property type="entry name" value="DUF4508"/>
</dbReference>
<evidence type="ECO:0000313" key="2">
    <source>
        <dbReference type="Proteomes" id="UP000694380"/>
    </source>
</evidence>
<protein>
    <submittedName>
        <fullName evidence="1">Chromosome 14 open reading frame 119</fullName>
    </submittedName>
</protein>
<name>A0A8C3IQK6_CHRPI</name>
<reference evidence="1" key="1">
    <citation type="submission" date="2025-08" db="UniProtKB">
        <authorList>
            <consortium name="Ensembl"/>
        </authorList>
    </citation>
    <scope>IDENTIFICATION</scope>
</reference>
<keyword evidence="2" id="KW-1185">Reference proteome</keyword>